<reference evidence="2" key="1">
    <citation type="journal article" date="2018" name="BMC Genomics">
        <title>Genomic insights into host adaptation between the wheat stripe rust pathogen (Puccinia striiformis f. sp. tritici) and the barley stripe rust pathogen (Puccinia striiformis f. sp. hordei).</title>
        <authorList>
            <person name="Xia C."/>
            <person name="Wang M."/>
            <person name="Yin C."/>
            <person name="Cornejo O.E."/>
            <person name="Hulbert S.H."/>
            <person name="Chen X."/>
        </authorList>
    </citation>
    <scope>NUCLEOTIDE SEQUENCE [LARGE SCALE GENOMIC DNA]</scope>
    <source>
        <strain evidence="2">93-210</strain>
    </source>
</reference>
<dbReference type="EMBL" id="CM045866">
    <property type="protein sequence ID" value="KAI7961090.1"/>
    <property type="molecule type" value="Genomic_DNA"/>
</dbReference>
<protein>
    <submittedName>
        <fullName evidence="1">Uncharacterized protein</fullName>
    </submittedName>
</protein>
<evidence type="ECO:0000313" key="1">
    <source>
        <dbReference type="EMBL" id="KAI7961090.1"/>
    </source>
</evidence>
<gene>
    <name evidence="1" type="ORF">MJO28_001579</name>
</gene>
<accession>A0ACC0EW46</accession>
<reference evidence="2" key="2">
    <citation type="journal article" date="2018" name="Mol. Plant Microbe Interact.">
        <title>Genome sequence resources for the wheat stripe rust pathogen (Puccinia striiformis f. sp. tritici) and the barley stripe rust pathogen (Puccinia striiformis f. sp. hordei).</title>
        <authorList>
            <person name="Xia C."/>
            <person name="Wang M."/>
            <person name="Yin C."/>
            <person name="Cornejo O.E."/>
            <person name="Hulbert S.H."/>
            <person name="Chen X."/>
        </authorList>
    </citation>
    <scope>NUCLEOTIDE SEQUENCE [LARGE SCALE GENOMIC DNA]</scope>
    <source>
        <strain evidence="2">93-210</strain>
    </source>
</reference>
<sequence>MMLRICAGHGSVETHWKDLHPPSELHKMNGGAQEPHQAITQDYPSSYPQSFSQSQQLSSRPPSQPPPPVLASSQRIQQHQALNPANPPAPPPYPAYPTPHPQQFSNFPMAAVAPNQPNFQSHPSPQQLPIPNYNNPGHVYAKASPVPHQPSPNPPAPPMGRPSQHQVAQHLMNPQALARSQRMHQQQQMLNQQRQDEQMMTCDPLDFFTVRNSALRRYTNNHVHMNSVVGTHWTVNQLLREDHIHLVSKRKSVDPSPPDSVQQRKERLKQKITQIEHDIKTSEIIHQAQLDRIQSA</sequence>
<dbReference type="Proteomes" id="UP001060170">
    <property type="component" value="Chromosome 2"/>
</dbReference>
<proteinExistence type="predicted"/>
<keyword evidence="2" id="KW-1185">Reference proteome</keyword>
<name>A0ACC0EW46_9BASI</name>
<evidence type="ECO:0000313" key="2">
    <source>
        <dbReference type="Proteomes" id="UP001060170"/>
    </source>
</evidence>
<reference evidence="1 2" key="3">
    <citation type="journal article" date="2022" name="Microbiol. Spectr.">
        <title>Folding features and dynamics of 3D genome architecture in plant fungal pathogens.</title>
        <authorList>
            <person name="Xia C."/>
        </authorList>
    </citation>
    <scope>NUCLEOTIDE SEQUENCE [LARGE SCALE GENOMIC DNA]</scope>
    <source>
        <strain evidence="1 2">93-210</strain>
    </source>
</reference>
<comment type="caution">
    <text evidence="1">The sequence shown here is derived from an EMBL/GenBank/DDBJ whole genome shotgun (WGS) entry which is preliminary data.</text>
</comment>
<organism evidence="1 2">
    <name type="scientific">Puccinia striiformis f. sp. tritici</name>
    <dbReference type="NCBI Taxonomy" id="168172"/>
    <lineage>
        <taxon>Eukaryota</taxon>
        <taxon>Fungi</taxon>
        <taxon>Dikarya</taxon>
        <taxon>Basidiomycota</taxon>
        <taxon>Pucciniomycotina</taxon>
        <taxon>Pucciniomycetes</taxon>
        <taxon>Pucciniales</taxon>
        <taxon>Pucciniaceae</taxon>
        <taxon>Puccinia</taxon>
    </lineage>
</organism>